<gene>
    <name evidence="1" type="ORF">QYF61_026134</name>
</gene>
<proteinExistence type="predicted"/>
<organism evidence="1 2">
    <name type="scientific">Mycteria americana</name>
    <name type="common">Wood stork</name>
    <dbReference type="NCBI Taxonomy" id="33587"/>
    <lineage>
        <taxon>Eukaryota</taxon>
        <taxon>Metazoa</taxon>
        <taxon>Chordata</taxon>
        <taxon>Craniata</taxon>
        <taxon>Vertebrata</taxon>
        <taxon>Euteleostomi</taxon>
        <taxon>Archelosauria</taxon>
        <taxon>Archosauria</taxon>
        <taxon>Dinosauria</taxon>
        <taxon>Saurischia</taxon>
        <taxon>Theropoda</taxon>
        <taxon>Coelurosauria</taxon>
        <taxon>Aves</taxon>
        <taxon>Neognathae</taxon>
        <taxon>Neoaves</taxon>
        <taxon>Aequornithes</taxon>
        <taxon>Ciconiiformes</taxon>
        <taxon>Ciconiidae</taxon>
        <taxon>Mycteria</taxon>
    </lineage>
</organism>
<reference evidence="1 2" key="1">
    <citation type="journal article" date="2023" name="J. Hered.">
        <title>Chromosome-level genome of the wood stork (Mycteria americana) provides insight into avian chromosome evolution.</title>
        <authorList>
            <person name="Flamio R. Jr."/>
            <person name="Ramstad K.M."/>
        </authorList>
    </citation>
    <scope>NUCLEOTIDE SEQUENCE [LARGE SCALE GENOMIC DNA]</scope>
    <source>
        <strain evidence="1">JAX WOST 10</strain>
    </source>
</reference>
<comment type="caution">
    <text evidence="1">The sequence shown here is derived from an EMBL/GenBank/DDBJ whole genome shotgun (WGS) entry which is preliminary data.</text>
</comment>
<evidence type="ECO:0000313" key="2">
    <source>
        <dbReference type="Proteomes" id="UP001333110"/>
    </source>
</evidence>
<dbReference type="Proteomes" id="UP001333110">
    <property type="component" value="Unassembled WGS sequence"/>
</dbReference>
<keyword evidence="2" id="KW-1185">Reference proteome</keyword>
<accession>A0AAN7RYE4</accession>
<dbReference type="AlphaFoldDB" id="A0AAN7RYE4"/>
<sequence>MNYLMVAYASECLIRVLASPAALGVQSSTTAAVSDAEMGLTDPGAGEDADHVIKVLRRVSSGFGSGSISESQLLWTSFSAKPGILADINVVMRGVGQASDQENNACNGRDWVLNEQKAVLQERTWGS</sequence>
<dbReference type="EMBL" id="JAUNZN010000003">
    <property type="protein sequence ID" value="KAK4825289.1"/>
    <property type="molecule type" value="Genomic_DNA"/>
</dbReference>
<name>A0AAN7RYE4_MYCAM</name>
<evidence type="ECO:0000313" key="1">
    <source>
        <dbReference type="EMBL" id="KAK4825289.1"/>
    </source>
</evidence>
<protein>
    <submittedName>
        <fullName evidence="1">Uncharacterized protein</fullName>
    </submittedName>
</protein>